<keyword evidence="9" id="KW-0539">Nucleus</keyword>
<keyword evidence="8" id="KW-0238">DNA-binding</keyword>
<feature type="compositionally biased region" description="Basic residues" evidence="10">
    <location>
        <begin position="263"/>
        <end position="272"/>
    </location>
</feature>
<dbReference type="GO" id="GO:0051539">
    <property type="term" value="F:4 iron, 4 sulfur cluster binding"/>
    <property type="evidence" value="ECO:0007669"/>
    <property type="project" value="UniProtKB-KW"/>
</dbReference>
<accession>A0A2P2KM34</accession>
<proteinExistence type="inferred from homology"/>
<organism evidence="12">
    <name type="scientific">Rhizophora mucronata</name>
    <name type="common">Asiatic mangrove</name>
    <dbReference type="NCBI Taxonomy" id="61149"/>
    <lineage>
        <taxon>Eukaryota</taxon>
        <taxon>Viridiplantae</taxon>
        <taxon>Streptophyta</taxon>
        <taxon>Embryophyta</taxon>
        <taxon>Tracheophyta</taxon>
        <taxon>Spermatophyta</taxon>
        <taxon>Magnoliopsida</taxon>
        <taxon>eudicotyledons</taxon>
        <taxon>Gunneridae</taxon>
        <taxon>Pentapetalae</taxon>
        <taxon>rosids</taxon>
        <taxon>fabids</taxon>
        <taxon>Malpighiales</taxon>
        <taxon>Rhizophoraceae</taxon>
        <taxon>Rhizophora</taxon>
    </lineage>
</organism>
<protein>
    <submittedName>
        <fullName evidence="12">Uncharacterized protein MANES_08G020500</fullName>
    </submittedName>
</protein>
<evidence type="ECO:0000256" key="4">
    <source>
        <dbReference type="ARBA" id="ARBA00022485"/>
    </source>
</evidence>
<feature type="compositionally biased region" description="Polar residues" evidence="10">
    <location>
        <begin position="1245"/>
        <end position="1260"/>
    </location>
</feature>
<dbReference type="InterPro" id="IPR028924">
    <property type="entry name" value="Perm-CXXC"/>
</dbReference>
<dbReference type="SUPFAM" id="SSF48150">
    <property type="entry name" value="DNA-glycosylase"/>
    <property type="match status" value="1"/>
</dbReference>
<dbReference type="GO" id="GO:0046872">
    <property type="term" value="F:metal ion binding"/>
    <property type="evidence" value="ECO:0007669"/>
    <property type="project" value="UniProtKB-KW"/>
</dbReference>
<dbReference type="CDD" id="cd00056">
    <property type="entry name" value="ENDO3c"/>
    <property type="match status" value="1"/>
</dbReference>
<dbReference type="Pfam" id="PF15628">
    <property type="entry name" value="RRM_DME"/>
    <property type="match status" value="1"/>
</dbReference>
<dbReference type="SMART" id="SM00525">
    <property type="entry name" value="FES"/>
    <property type="match status" value="1"/>
</dbReference>
<evidence type="ECO:0000256" key="10">
    <source>
        <dbReference type="SAM" id="MobiDB-lite"/>
    </source>
</evidence>
<dbReference type="EMBL" id="GGEC01026299">
    <property type="protein sequence ID" value="MBX06783.1"/>
    <property type="molecule type" value="Transcribed_RNA"/>
</dbReference>
<feature type="domain" description="HhH-GPD" evidence="11">
    <location>
        <begin position="1303"/>
        <end position="1465"/>
    </location>
</feature>
<feature type="compositionally biased region" description="Basic and acidic residues" evidence="10">
    <location>
        <begin position="378"/>
        <end position="387"/>
    </location>
</feature>
<dbReference type="InterPro" id="IPR011257">
    <property type="entry name" value="DNA_glycosylase"/>
</dbReference>
<comment type="cofactor">
    <cofactor evidence="1">
        <name>[4Fe-4S] cluster</name>
        <dbReference type="ChEBI" id="CHEBI:49883"/>
    </cofactor>
</comment>
<keyword evidence="7" id="KW-0411">Iron-sulfur</keyword>
<keyword evidence="5" id="KW-0479">Metal-binding</keyword>
<evidence type="ECO:0000313" key="12">
    <source>
        <dbReference type="EMBL" id="MBX06783.1"/>
    </source>
</evidence>
<feature type="region of interest" description="Disordered" evidence="10">
    <location>
        <begin position="245"/>
        <end position="387"/>
    </location>
</feature>
<dbReference type="GO" id="GO:0006284">
    <property type="term" value="P:base-excision repair"/>
    <property type="evidence" value="ECO:0007669"/>
    <property type="project" value="InterPro"/>
</dbReference>
<sequence length="1836" mass="205430">MDIGQQKQKEIQVEGSWIPQTPVRPIRPNPPVIYTDQQGNQLVQSNWLGPEGFSPSSTDGPHVNRVGACFANTSGTAFDGVHTFTNDLTRWKDVSFTALLANANAAAAAAAPANFPSYTNGGYSLGSQHIIHGNYVEEPWYGKLIHEVAYGLNFHLGIMEGAVSNQMASHFVPVTPDKSITAEHEQVMEIQSLCFDERKNKEINEQNQITTVGVDNYELCANNELRKREPDSSLAGVSELMESHNSDKVAGHAIDLNKTPQQKPRRKKHRPKVITEGKPRIQKPVTPKPPSNETPTSKRKYVRRNAINKASSSLQEKRKYVRKKLPNRVSTPAEAHGKSTDVEMPEPAKTCRRALNFDTEKQNGGERTIGTTTSNLDSKPEQDDVEGKQSKLTVQLSHGIEVIVENTQSGIQSYDLNCCASKMLESCILQPARQAITPISAKTIPPQEKQSTNFIDLTKREDQVTAYNIVENSREILLQTNTQMLNCPNSSNCSTCTTLAEDRQAQKSKRRHSSPMKCPDTCSTNLIGMDYNALSAYQTCWVFPSFSKKKRTEKVQCSNTSSTESVVTTPKHLIPERAWPQTDFEADPSTSRSSYWLSAAQADSSGLMLREAGKDFQLKPQAFGCISNQTQRSTKKRSKVPTRARDLASGTSIAQCMIKHPTGEETLGGKGQKVGNSNGPHACMEIPIAQMHATLTTKKRTKKRVSLVNLVSSNTNQEPLHRKPILYKQNQFLAELPGDPCKEMSSIEVIAEQLKHLDLSGEDSDHAYQEQTALVPYSFENEKQNAVVHYERDGTIVPFPIKKQRPRPKVDLDEETNRVWKLLMVNINSEGIDGADEEKTKWWEEERNVFRGRANSFIARMHQVQGDRRFSQWKGSVVDSVIGVFLTQNVSDHLSSSAFMSLAACFPLKTNCKWRPCHGEGTRPTIDKSIVCILEPHETIQWDEEMSNQLICDQSSITLRDSELGEERDVVNSSKSYGNSTGMISSGTVVETYPGSMVFRSATETNEKCYVEEGAVIHDAFSSQNSVISSQNSLDSPTTQTAERKELFSESNLEAEYLNSASKLGSLLASTSFMELLQKADPNMLHEVYIQENYNSSSDQNSKDGCQNSQNLENINRRAKMDGLDGLNLISHLEVQEVKCLEMTTDESIYSNIINSKGYKARKDHCSVAVECGSHIARENKLTMRVQEASSSPIADNASCNNIQKDKHIEAKSQIKCVGKLLNESRETLDVMESTSALNMHKKNPQNSAESDSTENAFSRTNELSEMIAAKKAKSRRVGNEIKDDIDWDSLRKQAEANGGKRERSANTMDSLDWEAVRCADVNEIADTIKERGMNNLLAERIKDFLDRLVTEHGSIDLEWLRDVPPDKAKEYLLSIRGLGLKSVECVRLLTLHQLAFPVDTNVGRIAVRLGWVPLQPLPESLQLHLLELYPVLESIQKYLWPRLCKLDQKTLYELHYQMITFGKVFCTKSKPNCNACPLRGECRHFASAFASARLALPGPEEKSLVSLAEGRTNDQIPTVMVNQVPLLLPQATRSPDKNQQWEDNQLSEARCSEPIIEEPSSPEPDCRQLAEIDIEDSFCEDPDEIPTIKLDMDEFTQNLQNYMQENMELQESEMSKALVALTAHAASIPTPKLKNVSRLRTEHQVYELPDSHPLLEGLDKREPDDPCSYLLAIWTPGETADSIEPPERKCSAQEHGKLCDEETCFSCNSMREANSQTVRGTLLIPCRTAMRGSFPLNGTYFQVNEVFADHDSSLNPIAVPRAWIWQLQRKTVYFGTSVPTIFKGMTTEAIQECFWKGFVCVRGFDQKTRAPRPLIARLHFPASKLAKTKAKDSDD</sequence>
<evidence type="ECO:0000256" key="7">
    <source>
        <dbReference type="ARBA" id="ARBA00023014"/>
    </source>
</evidence>
<dbReference type="PANTHER" id="PTHR46213:SF13">
    <property type="entry name" value="DEMETER-LIKE PROTEIN 2-RELATED"/>
    <property type="match status" value="1"/>
</dbReference>
<keyword evidence="6" id="KW-0408">Iron</keyword>
<dbReference type="GO" id="GO:0005634">
    <property type="term" value="C:nucleus"/>
    <property type="evidence" value="ECO:0007669"/>
    <property type="project" value="UniProtKB-SubCell"/>
</dbReference>
<keyword evidence="4" id="KW-0004">4Fe-4S</keyword>
<dbReference type="FunFam" id="1.10.1670.10:FF:000004">
    <property type="entry name" value="DNA glycosylase/AP lyase ROS1"/>
    <property type="match status" value="1"/>
</dbReference>
<evidence type="ECO:0000259" key="11">
    <source>
        <dbReference type="SMART" id="SM00478"/>
    </source>
</evidence>
<evidence type="ECO:0000256" key="3">
    <source>
        <dbReference type="ARBA" id="ARBA00005646"/>
    </source>
</evidence>
<dbReference type="PANTHER" id="PTHR46213">
    <property type="entry name" value="TRANSCRIPTIONAL ACTIVATOR DEMETER"/>
    <property type="match status" value="1"/>
</dbReference>
<name>A0A2P2KM34_RHIMU</name>
<dbReference type="Gene3D" id="1.10.1670.10">
    <property type="entry name" value="Helix-hairpin-Helix base-excision DNA repair enzymes (C-terminal)"/>
    <property type="match status" value="1"/>
</dbReference>
<evidence type="ECO:0000256" key="6">
    <source>
        <dbReference type="ARBA" id="ARBA00023004"/>
    </source>
</evidence>
<dbReference type="GO" id="GO:0003906">
    <property type="term" value="F:DNA-(apurinic or apyrimidinic site) endonuclease activity"/>
    <property type="evidence" value="ECO:0007669"/>
    <property type="project" value="UniProtKB-ARBA"/>
</dbReference>
<dbReference type="GO" id="GO:0019104">
    <property type="term" value="F:DNA N-glycosylase activity"/>
    <property type="evidence" value="ECO:0007669"/>
    <property type="project" value="InterPro"/>
</dbReference>
<dbReference type="SMART" id="SM00478">
    <property type="entry name" value="ENDO3c"/>
    <property type="match status" value="1"/>
</dbReference>
<dbReference type="InterPro" id="IPR028925">
    <property type="entry name" value="RRM_DME"/>
</dbReference>
<dbReference type="InterPro" id="IPR023170">
    <property type="entry name" value="HhH_base_excis_C"/>
</dbReference>
<dbReference type="InterPro" id="IPR003651">
    <property type="entry name" value="Endonuclease3_FeS-loop_motif"/>
</dbReference>
<reference evidence="12" key="1">
    <citation type="submission" date="2018-02" db="EMBL/GenBank/DDBJ databases">
        <title>Rhizophora mucronata_Transcriptome.</title>
        <authorList>
            <person name="Meera S.P."/>
            <person name="Sreeshan A."/>
            <person name="Augustine A."/>
        </authorList>
    </citation>
    <scope>NUCLEOTIDE SEQUENCE</scope>
    <source>
        <tissue evidence="12">Leaf</tissue>
    </source>
</reference>
<evidence type="ECO:0000256" key="1">
    <source>
        <dbReference type="ARBA" id="ARBA00001966"/>
    </source>
</evidence>
<evidence type="ECO:0000256" key="9">
    <source>
        <dbReference type="ARBA" id="ARBA00023242"/>
    </source>
</evidence>
<dbReference type="GO" id="GO:0003677">
    <property type="term" value="F:DNA binding"/>
    <property type="evidence" value="ECO:0007669"/>
    <property type="project" value="UniProtKB-KW"/>
</dbReference>
<dbReference type="InterPro" id="IPR003265">
    <property type="entry name" value="HhH-GPD_domain"/>
</dbReference>
<comment type="similarity">
    <text evidence="3">Belongs to the DNA glycosylase family. DEMETER subfamily.</text>
</comment>
<feature type="region of interest" description="Disordered" evidence="10">
    <location>
        <begin position="1237"/>
        <end position="1260"/>
    </location>
</feature>
<dbReference type="GO" id="GO:0035514">
    <property type="term" value="F:DNA demethylase activity"/>
    <property type="evidence" value="ECO:0007669"/>
    <property type="project" value="InterPro"/>
</dbReference>
<evidence type="ECO:0000256" key="8">
    <source>
        <dbReference type="ARBA" id="ARBA00023125"/>
    </source>
</evidence>
<dbReference type="InterPro" id="IPR044811">
    <property type="entry name" value="DME/ROS1"/>
</dbReference>
<dbReference type="Pfam" id="PF15629">
    <property type="entry name" value="Perm-CXXC"/>
    <property type="match status" value="1"/>
</dbReference>
<evidence type="ECO:0000256" key="2">
    <source>
        <dbReference type="ARBA" id="ARBA00004123"/>
    </source>
</evidence>
<dbReference type="GO" id="GO:0141166">
    <property type="term" value="P:chromosomal 5-methylcytosine DNA demethylation pathway"/>
    <property type="evidence" value="ECO:0007669"/>
    <property type="project" value="InterPro"/>
</dbReference>
<evidence type="ECO:0000256" key="5">
    <source>
        <dbReference type="ARBA" id="ARBA00022723"/>
    </source>
</evidence>
<comment type="subcellular location">
    <subcellularLocation>
        <location evidence="2">Nucleus</location>
    </subcellularLocation>
</comment>